<evidence type="ECO:0000313" key="1">
    <source>
        <dbReference type="EMBL" id="PMD24271.1"/>
    </source>
</evidence>
<keyword evidence="2" id="KW-1185">Reference proteome</keyword>
<dbReference type="EMBL" id="KZ613473">
    <property type="protein sequence ID" value="PMD24271.1"/>
    <property type="molecule type" value="Genomic_DNA"/>
</dbReference>
<dbReference type="OrthoDB" id="3531544at2759"/>
<gene>
    <name evidence="1" type="ORF">NA56DRAFT_715507</name>
</gene>
<dbReference type="AlphaFoldDB" id="A0A2J6QDC5"/>
<dbReference type="Proteomes" id="UP000235672">
    <property type="component" value="Unassembled WGS sequence"/>
</dbReference>
<organism evidence="1 2">
    <name type="scientific">Hyaloscypha hepaticicola</name>
    <dbReference type="NCBI Taxonomy" id="2082293"/>
    <lineage>
        <taxon>Eukaryota</taxon>
        <taxon>Fungi</taxon>
        <taxon>Dikarya</taxon>
        <taxon>Ascomycota</taxon>
        <taxon>Pezizomycotina</taxon>
        <taxon>Leotiomycetes</taxon>
        <taxon>Helotiales</taxon>
        <taxon>Hyaloscyphaceae</taxon>
        <taxon>Hyaloscypha</taxon>
    </lineage>
</organism>
<sequence>MPYPVGISIGHTYLTSAYYTDADELIPIARIVANNEWQTFFSQTWGTDDDRLNPPSVNKSEVVSLFRATLQQIKNATEEILNKTVDINSIAIPAHFHSLSRTLRQAAVEEGLITVYQQAIHSLDADRLAYDLDSCSGFKLPPNETCDVEDLNLVLVFNYEPERLSVAMVEVGLYICSPHNFEHYLQFGEMNGSILDPARQQELSRILKHYLEVVSKEREKQWHTPDVLQYLRAVVLSGEASDAGMQEMRFALVTALPEYQDKFRMSLDPHFVGTFGAAQMARHVVQNPEFMRPQQDFVVPDEYVHEELRAVFWSCCSIEIS</sequence>
<evidence type="ECO:0000313" key="2">
    <source>
        <dbReference type="Proteomes" id="UP000235672"/>
    </source>
</evidence>
<protein>
    <submittedName>
        <fullName evidence="1">Uncharacterized protein</fullName>
    </submittedName>
</protein>
<accession>A0A2J6QDC5</accession>
<reference evidence="1 2" key="1">
    <citation type="submission" date="2016-05" db="EMBL/GenBank/DDBJ databases">
        <title>A degradative enzymes factory behind the ericoid mycorrhizal symbiosis.</title>
        <authorList>
            <consortium name="DOE Joint Genome Institute"/>
            <person name="Martino E."/>
            <person name="Morin E."/>
            <person name="Grelet G."/>
            <person name="Kuo A."/>
            <person name="Kohler A."/>
            <person name="Daghino S."/>
            <person name="Barry K."/>
            <person name="Choi C."/>
            <person name="Cichocki N."/>
            <person name="Clum A."/>
            <person name="Copeland A."/>
            <person name="Hainaut M."/>
            <person name="Haridas S."/>
            <person name="Labutti K."/>
            <person name="Lindquist E."/>
            <person name="Lipzen A."/>
            <person name="Khouja H.-R."/>
            <person name="Murat C."/>
            <person name="Ohm R."/>
            <person name="Olson A."/>
            <person name="Spatafora J."/>
            <person name="Veneault-Fourrey C."/>
            <person name="Henrissat B."/>
            <person name="Grigoriev I."/>
            <person name="Martin F."/>
            <person name="Perotto S."/>
        </authorList>
    </citation>
    <scope>NUCLEOTIDE SEQUENCE [LARGE SCALE GENOMIC DNA]</scope>
    <source>
        <strain evidence="1 2">UAMH 7357</strain>
    </source>
</reference>
<name>A0A2J6QDC5_9HELO</name>
<proteinExistence type="predicted"/>